<dbReference type="SUPFAM" id="SSF54236">
    <property type="entry name" value="Ubiquitin-like"/>
    <property type="match status" value="1"/>
</dbReference>
<dbReference type="InterPro" id="IPR032675">
    <property type="entry name" value="LRR_dom_sf"/>
</dbReference>
<accession>A0ABP0LB06</accession>
<dbReference type="EMBL" id="CAXAMN010011503">
    <property type="protein sequence ID" value="CAK9035452.1"/>
    <property type="molecule type" value="Genomic_DNA"/>
</dbReference>
<dbReference type="CDD" id="cd17039">
    <property type="entry name" value="Ubl_ubiquitin_like"/>
    <property type="match status" value="1"/>
</dbReference>
<feature type="repeat" description="ANK" evidence="3">
    <location>
        <begin position="527"/>
        <end position="559"/>
    </location>
</feature>
<evidence type="ECO:0000256" key="4">
    <source>
        <dbReference type="SAM" id="MobiDB-lite"/>
    </source>
</evidence>
<dbReference type="PROSITE" id="PS50088">
    <property type="entry name" value="ANK_REPEAT"/>
    <property type="match status" value="2"/>
</dbReference>
<dbReference type="Gene3D" id="1.25.40.20">
    <property type="entry name" value="Ankyrin repeat-containing domain"/>
    <property type="match status" value="2"/>
</dbReference>
<keyword evidence="7" id="KW-1185">Reference proteome</keyword>
<gene>
    <name evidence="6" type="ORF">CCMP2556_LOCUS19915</name>
</gene>
<dbReference type="SUPFAM" id="SSF48403">
    <property type="entry name" value="Ankyrin repeat"/>
    <property type="match status" value="1"/>
</dbReference>
<dbReference type="Proteomes" id="UP001642484">
    <property type="component" value="Unassembled WGS sequence"/>
</dbReference>
<evidence type="ECO:0000256" key="2">
    <source>
        <dbReference type="ARBA" id="ARBA00023043"/>
    </source>
</evidence>
<dbReference type="InterPro" id="IPR036770">
    <property type="entry name" value="Ankyrin_rpt-contain_sf"/>
</dbReference>
<keyword evidence="1" id="KW-0677">Repeat</keyword>
<feature type="region of interest" description="Disordered" evidence="4">
    <location>
        <begin position="404"/>
        <end position="424"/>
    </location>
</feature>
<dbReference type="PANTHER" id="PTHR24171:SF9">
    <property type="entry name" value="ANKYRIN REPEAT DOMAIN-CONTAINING PROTEIN 39"/>
    <property type="match status" value="1"/>
</dbReference>
<dbReference type="SUPFAM" id="SSF52047">
    <property type="entry name" value="RNI-like"/>
    <property type="match status" value="2"/>
</dbReference>
<dbReference type="InterPro" id="IPR002110">
    <property type="entry name" value="Ankyrin_rpt"/>
</dbReference>
<dbReference type="InterPro" id="IPR000626">
    <property type="entry name" value="Ubiquitin-like_dom"/>
</dbReference>
<evidence type="ECO:0000256" key="3">
    <source>
        <dbReference type="PROSITE-ProRule" id="PRU00023"/>
    </source>
</evidence>
<evidence type="ECO:0000313" key="6">
    <source>
        <dbReference type="EMBL" id="CAK9035452.1"/>
    </source>
</evidence>
<dbReference type="InterPro" id="IPR029071">
    <property type="entry name" value="Ubiquitin-like_domsf"/>
</dbReference>
<dbReference type="PROSITE" id="PS50053">
    <property type="entry name" value="UBIQUITIN_2"/>
    <property type="match status" value="1"/>
</dbReference>
<name>A0ABP0LB06_9DINO</name>
<dbReference type="PANTHER" id="PTHR24171">
    <property type="entry name" value="ANKYRIN REPEAT DOMAIN-CONTAINING PROTEIN 39-RELATED"/>
    <property type="match status" value="1"/>
</dbReference>
<dbReference type="PROSITE" id="PS50297">
    <property type="entry name" value="ANK_REP_REGION"/>
    <property type="match status" value="2"/>
</dbReference>
<dbReference type="Gene3D" id="3.80.10.10">
    <property type="entry name" value="Ribonuclease Inhibitor"/>
    <property type="match status" value="2"/>
</dbReference>
<dbReference type="InterPro" id="IPR001611">
    <property type="entry name" value="Leu-rich_rpt"/>
</dbReference>
<protein>
    <recommendedName>
        <fullName evidence="5">Ubiquitin-like domain-containing protein</fullName>
    </recommendedName>
</protein>
<keyword evidence="2 3" id="KW-0040">ANK repeat</keyword>
<evidence type="ECO:0000259" key="5">
    <source>
        <dbReference type="PROSITE" id="PS50053"/>
    </source>
</evidence>
<dbReference type="Pfam" id="PF00023">
    <property type="entry name" value="Ank"/>
    <property type="match status" value="2"/>
</dbReference>
<proteinExistence type="predicted"/>
<feature type="repeat" description="ANK" evidence="3">
    <location>
        <begin position="627"/>
        <end position="659"/>
    </location>
</feature>
<dbReference type="Pfam" id="PF13516">
    <property type="entry name" value="LRR_6"/>
    <property type="match status" value="2"/>
</dbReference>
<comment type="caution">
    <text evidence="6">The sequence shown here is derived from an EMBL/GenBank/DDBJ whole genome shotgun (WGS) entry which is preliminary data.</text>
</comment>
<organism evidence="6 7">
    <name type="scientific">Durusdinium trenchii</name>
    <dbReference type="NCBI Taxonomy" id="1381693"/>
    <lineage>
        <taxon>Eukaryota</taxon>
        <taxon>Sar</taxon>
        <taxon>Alveolata</taxon>
        <taxon>Dinophyceae</taxon>
        <taxon>Suessiales</taxon>
        <taxon>Symbiodiniaceae</taxon>
        <taxon>Durusdinium</taxon>
    </lineage>
</organism>
<dbReference type="SMART" id="SM00248">
    <property type="entry name" value="ANK"/>
    <property type="match status" value="2"/>
</dbReference>
<evidence type="ECO:0000313" key="7">
    <source>
        <dbReference type="Proteomes" id="UP001642484"/>
    </source>
</evidence>
<reference evidence="6 7" key="1">
    <citation type="submission" date="2024-02" db="EMBL/GenBank/DDBJ databases">
        <authorList>
            <person name="Chen Y."/>
            <person name="Shah S."/>
            <person name="Dougan E. K."/>
            <person name="Thang M."/>
            <person name="Chan C."/>
        </authorList>
    </citation>
    <scope>NUCLEOTIDE SEQUENCE [LARGE SCALE GENOMIC DNA]</scope>
</reference>
<evidence type="ECO:0000256" key="1">
    <source>
        <dbReference type="ARBA" id="ARBA00022737"/>
    </source>
</evidence>
<sequence length="1206" mass="135561">MVKEFMKLCTAGLFVSKYDLQDPKQLIQFLLDANIALVRLEYLQELLAAGRRFLRRQEAEGEFTAAGLPALVQASELQKVEIDPIGNMSICVKDPSPHRVTVVIESISHAWESMEHPDPHGFQLDQIIQMCPPVTSTRSVWLFYDFMSLYQYGGRTPPQEGYFRQALEQMHTLYAHEAIKVRILDELTPEMWKHPGTVMAFSDQAGGVIAVSIDQLRANSTPYLLRGWCQAERQWSRLRISLEACVPMPPELFRHRMEEQGLRFTHHDDKETVLKLQAQVFAEKVRTTKQLMAENLDEEALNTLCAALPFYVDLDEIVVNGNLLPRNAAVAVAKANACSFQMESCGLKDEDVEGIVSSLLRCKKVEKLRLAHNDIGHRGLQALRKLKKAKPDLYIDLQLDEEDEGDELPHQEGPGDRPGATTGLGAEAEGLAQDDHRGRLSQQKGLAEFGKVEAKFRSTFGQERLTRQSILAAADVDCDQHISALAKCSAQVQGWIGILTAIGCRLEGSDLDEEGQKLRPSPQGAELRRSALHRAAEQGDAAQVQRLIEAGADVELQDQTRYRFLASAFITGLAADFIGYDSGYLWPFPAKRKVSTVPERPDEKFDEIRGLFIAGIKSLWKERCLCPGSRPLHWAAEHGHLDVLERLLAANAEVEAENHAGETPFGLAKTEGKLKVMGVLRPVHVLLMSGEAVSCDPRPDRTVRDLREEVLKKLKLKDTENIELIADGKKLRDQLTLSEANVDYGGSIRDCPTFAVQKLVPNEKLTSFDWALASPAERLHHEHLMRLVTTDGSYSEEITGKYDLQDPQQLIQSLLDANIALVRLEYLQELLAAGRRFLRRQEAEGEFTAAGLPALVQASELQKLEIDPLGNMSLFVKDPSPRRVTVVIESISHAWESMEHPDPHGFQLDQIIQRCPTITSTRSVWLFYDFMSLYQYGGRTPPQEGYFRQALEQMHTLYAHEAIKVRILDELTPETWKHPGTVLVFSDQAGGLIAVSIDQLRANSTPYLLRGWCQAERQWARLRISLEACVPMPPDLFRRKMEEQGLRFTHHDDKETVLKLQAQVFAEKVRTTKQLMAENLDEEALNTLCAALPFYVDLDEIVVNGNVLPRNAAVAVANTNARSFQMESCGLKDEDVEDIVASLLHCNKVEELRLAHNDIGHRGLQALRELKKAKPDLYIDVQLDDQEVRHGYSLNASARMTPEMAN</sequence>
<dbReference type="Gene3D" id="3.10.20.90">
    <property type="entry name" value="Phosphatidylinositol 3-kinase Catalytic Subunit, Chain A, domain 1"/>
    <property type="match status" value="1"/>
</dbReference>
<feature type="domain" description="Ubiquitin-like" evidence="5">
    <location>
        <begin position="681"/>
        <end position="748"/>
    </location>
</feature>